<dbReference type="InterPro" id="IPR000281">
    <property type="entry name" value="HTH_RpiR"/>
</dbReference>
<dbReference type="InterPro" id="IPR009057">
    <property type="entry name" value="Homeodomain-like_sf"/>
</dbReference>
<dbReference type="PANTHER" id="PTHR30514">
    <property type="entry name" value="GLUCOKINASE"/>
    <property type="match status" value="1"/>
</dbReference>
<dbReference type="Pfam" id="PF01418">
    <property type="entry name" value="HTH_6"/>
    <property type="match status" value="1"/>
</dbReference>
<dbReference type="CDD" id="cd05013">
    <property type="entry name" value="SIS_RpiR"/>
    <property type="match status" value="1"/>
</dbReference>
<feature type="domain" description="HTH rpiR-type" evidence="4">
    <location>
        <begin position="1"/>
        <end position="73"/>
    </location>
</feature>
<evidence type="ECO:0000256" key="3">
    <source>
        <dbReference type="ARBA" id="ARBA00023163"/>
    </source>
</evidence>
<dbReference type="InterPro" id="IPR046348">
    <property type="entry name" value="SIS_dom_sf"/>
</dbReference>
<dbReference type="SUPFAM" id="SSF53697">
    <property type="entry name" value="SIS domain"/>
    <property type="match status" value="1"/>
</dbReference>
<name>A0ABY5I7D2_9FIRM</name>
<proteinExistence type="predicted"/>
<reference evidence="6" key="1">
    <citation type="submission" date="2022-07" db="EMBL/GenBank/DDBJ databases">
        <title>Faecal culturing of patients with breast cancer.</title>
        <authorList>
            <person name="Teng N.M.Y."/>
            <person name="Kiu R."/>
            <person name="Evans R."/>
            <person name="Baker D.J."/>
            <person name="Zenner C."/>
            <person name="Robinson S.D."/>
            <person name="Hall L.J."/>
        </authorList>
    </citation>
    <scope>NUCLEOTIDE SEQUENCE</scope>
    <source>
        <strain evidence="6">LH1062</strain>
    </source>
</reference>
<keyword evidence="2" id="KW-0238">DNA-binding</keyword>
<protein>
    <submittedName>
        <fullName evidence="6">MurR/RpiR family transcriptional regulator</fullName>
    </submittedName>
</protein>
<keyword evidence="7" id="KW-1185">Reference proteome</keyword>
<dbReference type="InterPro" id="IPR035472">
    <property type="entry name" value="RpiR-like_SIS"/>
</dbReference>
<dbReference type="Proteomes" id="UP001060112">
    <property type="component" value="Chromosome"/>
</dbReference>
<evidence type="ECO:0000259" key="4">
    <source>
        <dbReference type="PROSITE" id="PS51071"/>
    </source>
</evidence>
<dbReference type="PROSITE" id="PS51464">
    <property type="entry name" value="SIS"/>
    <property type="match status" value="1"/>
</dbReference>
<organism evidence="6 7">
    <name type="scientific">Allocoprobacillus halotolerans</name>
    <dbReference type="NCBI Taxonomy" id="2944914"/>
    <lineage>
        <taxon>Bacteria</taxon>
        <taxon>Bacillati</taxon>
        <taxon>Bacillota</taxon>
        <taxon>Erysipelotrichia</taxon>
        <taxon>Erysipelotrichales</taxon>
        <taxon>Erysipelotrichaceae</taxon>
        <taxon>Allocoprobacillus</taxon>
    </lineage>
</organism>
<sequence length="237" mass="27050">MFTKEQIKQFNAMDMKIYEYIITHELEFPYMSIRELADGVSTSTASILRFCRKLGYDGFKELKYVFKNDLREKSLLKKYDFAEIIHCIEKLDSPFYREKFTEATMMIGNADILLFIGIGDSGIMAEYGARCFTNYGKLSVAVKDPYSNMAFSGEKCVVMALSVSGETVETIEMLKGCRKSGCRIIGISATENNTLSRLSDLMIPYYINRKRVNERELTSQLPAMSIIEKLAGMTMEM</sequence>
<dbReference type="InterPro" id="IPR047640">
    <property type="entry name" value="RpiR-like"/>
</dbReference>
<dbReference type="Gene3D" id="3.40.50.10490">
    <property type="entry name" value="Glucose-6-phosphate isomerase like protein, domain 1"/>
    <property type="match status" value="1"/>
</dbReference>
<dbReference type="EMBL" id="CP101620">
    <property type="protein sequence ID" value="UTY40687.1"/>
    <property type="molecule type" value="Genomic_DNA"/>
</dbReference>
<gene>
    <name evidence="6" type="ORF">NMU03_08005</name>
</gene>
<accession>A0ABY5I7D2</accession>
<dbReference type="InterPro" id="IPR001347">
    <property type="entry name" value="SIS_dom"/>
</dbReference>
<dbReference type="InterPro" id="IPR036388">
    <property type="entry name" value="WH-like_DNA-bd_sf"/>
</dbReference>
<evidence type="ECO:0000256" key="2">
    <source>
        <dbReference type="ARBA" id="ARBA00023125"/>
    </source>
</evidence>
<dbReference type="Gene3D" id="1.10.10.10">
    <property type="entry name" value="Winged helix-like DNA-binding domain superfamily/Winged helix DNA-binding domain"/>
    <property type="match status" value="1"/>
</dbReference>
<evidence type="ECO:0000259" key="5">
    <source>
        <dbReference type="PROSITE" id="PS51464"/>
    </source>
</evidence>
<keyword evidence="3" id="KW-0804">Transcription</keyword>
<dbReference type="PANTHER" id="PTHR30514:SF1">
    <property type="entry name" value="HTH-TYPE TRANSCRIPTIONAL REGULATOR HEXR-RELATED"/>
    <property type="match status" value="1"/>
</dbReference>
<evidence type="ECO:0000313" key="6">
    <source>
        <dbReference type="EMBL" id="UTY40687.1"/>
    </source>
</evidence>
<dbReference type="RefSeq" id="WP_290142129.1">
    <property type="nucleotide sequence ID" value="NZ_CP101620.1"/>
</dbReference>
<dbReference type="PROSITE" id="PS51071">
    <property type="entry name" value="HTH_RPIR"/>
    <property type="match status" value="1"/>
</dbReference>
<dbReference type="Pfam" id="PF01380">
    <property type="entry name" value="SIS"/>
    <property type="match status" value="1"/>
</dbReference>
<dbReference type="SUPFAM" id="SSF46689">
    <property type="entry name" value="Homeodomain-like"/>
    <property type="match status" value="1"/>
</dbReference>
<evidence type="ECO:0000256" key="1">
    <source>
        <dbReference type="ARBA" id="ARBA00023015"/>
    </source>
</evidence>
<feature type="domain" description="SIS" evidence="5">
    <location>
        <begin position="103"/>
        <end position="237"/>
    </location>
</feature>
<keyword evidence="1" id="KW-0805">Transcription regulation</keyword>
<evidence type="ECO:0000313" key="7">
    <source>
        <dbReference type="Proteomes" id="UP001060112"/>
    </source>
</evidence>